<dbReference type="AlphaFoldDB" id="A0A1M6N3M8"/>
<evidence type="ECO:0000256" key="3">
    <source>
        <dbReference type="ARBA" id="ARBA00022801"/>
    </source>
</evidence>
<evidence type="ECO:0000313" key="6">
    <source>
        <dbReference type="EMBL" id="SHJ90319.1"/>
    </source>
</evidence>
<dbReference type="RefSeq" id="WP_073454736.1">
    <property type="nucleotide sequence ID" value="NZ_FRAP01000001.1"/>
</dbReference>
<reference evidence="6 7" key="1">
    <citation type="submission" date="2016-11" db="EMBL/GenBank/DDBJ databases">
        <authorList>
            <person name="Jaros S."/>
            <person name="Januszkiewicz K."/>
            <person name="Wedrychowicz H."/>
        </authorList>
    </citation>
    <scope>NUCLEOTIDE SEQUENCE [LARGE SCALE GENOMIC DNA]</scope>
    <source>
        <strain evidence="6 7">DSM 43832</strain>
    </source>
</reference>
<dbReference type="STRING" id="1848.SAMN05443637_1014"/>
<organism evidence="6 7">
    <name type="scientific">Pseudonocardia thermophila</name>
    <dbReference type="NCBI Taxonomy" id="1848"/>
    <lineage>
        <taxon>Bacteria</taxon>
        <taxon>Bacillati</taxon>
        <taxon>Actinomycetota</taxon>
        <taxon>Actinomycetes</taxon>
        <taxon>Pseudonocardiales</taxon>
        <taxon>Pseudonocardiaceae</taxon>
        <taxon>Pseudonocardia</taxon>
    </lineage>
</organism>
<evidence type="ECO:0000256" key="4">
    <source>
        <dbReference type="ARBA" id="ARBA00022833"/>
    </source>
</evidence>
<keyword evidence="2" id="KW-0479">Metal-binding</keyword>
<dbReference type="GO" id="GO:0016811">
    <property type="term" value="F:hydrolase activity, acting on carbon-nitrogen (but not peptide) bonds, in linear amides"/>
    <property type="evidence" value="ECO:0007669"/>
    <property type="project" value="TreeGrafter"/>
</dbReference>
<dbReference type="PANTHER" id="PTHR35005:SF1">
    <property type="entry name" value="2-AMINO-5-FORMYLAMINO-6-RIBOSYLAMINOPYRIMIDIN-4(3H)-ONE 5'-MONOPHOSPHATE DEFORMYLASE"/>
    <property type="match status" value="1"/>
</dbReference>
<keyword evidence="4" id="KW-0862">Zinc</keyword>
<dbReference type="Gene3D" id="3.40.50.10310">
    <property type="entry name" value="Creatininase"/>
    <property type="match status" value="1"/>
</dbReference>
<dbReference type="EMBL" id="FRAP01000001">
    <property type="protein sequence ID" value="SHJ90319.1"/>
    <property type="molecule type" value="Genomic_DNA"/>
</dbReference>
<name>A0A1M6N3M8_PSETH</name>
<evidence type="ECO:0000256" key="1">
    <source>
        <dbReference type="ARBA" id="ARBA00001947"/>
    </source>
</evidence>
<dbReference type="OrthoDB" id="9801445at2"/>
<dbReference type="Pfam" id="PF02633">
    <property type="entry name" value="Creatininase"/>
    <property type="match status" value="1"/>
</dbReference>
<evidence type="ECO:0000256" key="5">
    <source>
        <dbReference type="ARBA" id="ARBA00024029"/>
    </source>
</evidence>
<dbReference type="GO" id="GO:0046872">
    <property type="term" value="F:metal ion binding"/>
    <property type="evidence" value="ECO:0007669"/>
    <property type="project" value="UniProtKB-KW"/>
</dbReference>
<evidence type="ECO:0000313" key="7">
    <source>
        <dbReference type="Proteomes" id="UP000184363"/>
    </source>
</evidence>
<accession>A0A1M6N3M8</accession>
<comment type="cofactor">
    <cofactor evidence="1">
        <name>Zn(2+)</name>
        <dbReference type="ChEBI" id="CHEBI:29105"/>
    </cofactor>
</comment>
<comment type="similarity">
    <text evidence="5">Belongs to the creatininase superfamily.</text>
</comment>
<keyword evidence="3 6" id="KW-0378">Hydrolase</keyword>
<sequence length="250" mass="26195">MTALGGLAWPEVADRLAGGATVVLPCGATEQHGPHLPLDVDTRHAAELASRLAQRHANCLAAPVVPIGVSSHHMPFAGTLSISEPTFLQVVRETVGSLRAHGAERICVFSAHIGNFAALAKYSAELSEQEKEKVTVFSDRDAFIGVWQETVARRTGTADNVGAHADVAETSIMLALAPEAVRTAELPVHGTGRLRAEDYAHIFADGIASVSETGVLGDTRGADAALGEELITNVLDLLDAFFFGSAGVAR</sequence>
<evidence type="ECO:0000256" key="2">
    <source>
        <dbReference type="ARBA" id="ARBA00022723"/>
    </source>
</evidence>
<dbReference type="InterPro" id="IPR003785">
    <property type="entry name" value="Creatininase/forma_Hydrolase"/>
</dbReference>
<dbReference type="SUPFAM" id="SSF102215">
    <property type="entry name" value="Creatininase"/>
    <property type="match status" value="1"/>
</dbReference>
<protein>
    <submittedName>
        <fullName evidence="6">Creatinine amidohydrolase</fullName>
    </submittedName>
</protein>
<proteinExistence type="inferred from homology"/>
<dbReference type="InterPro" id="IPR024087">
    <property type="entry name" value="Creatininase-like_sf"/>
</dbReference>
<keyword evidence="7" id="KW-1185">Reference proteome</keyword>
<dbReference type="PANTHER" id="PTHR35005">
    <property type="entry name" value="3-DEHYDRO-SCYLLO-INOSOSE HYDROLASE"/>
    <property type="match status" value="1"/>
</dbReference>
<dbReference type="GO" id="GO:0009231">
    <property type="term" value="P:riboflavin biosynthetic process"/>
    <property type="evidence" value="ECO:0007669"/>
    <property type="project" value="TreeGrafter"/>
</dbReference>
<dbReference type="Proteomes" id="UP000184363">
    <property type="component" value="Unassembled WGS sequence"/>
</dbReference>
<gene>
    <name evidence="6" type="ORF">SAMN05443637_1014</name>
</gene>